<organism evidence="1">
    <name type="scientific">Rhizophora mucronata</name>
    <name type="common">Asiatic mangrove</name>
    <dbReference type="NCBI Taxonomy" id="61149"/>
    <lineage>
        <taxon>Eukaryota</taxon>
        <taxon>Viridiplantae</taxon>
        <taxon>Streptophyta</taxon>
        <taxon>Embryophyta</taxon>
        <taxon>Tracheophyta</taxon>
        <taxon>Spermatophyta</taxon>
        <taxon>Magnoliopsida</taxon>
        <taxon>eudicotyledons</taxon>
        <taxon>Gunneridae</taxon>
        <taxon>Pentapetalae</taxon>
        <taxon>rosids</taxon>
        <taxon>fabids</taxon>
        <taxon>Malpighiales</taxon>
        <taxon>Rhizophoraceae</taxon>
        <taxon>Rhizophora</taxon>
    </lineage>
</organism>
<dbReference type="AlphaFoldDB" id="A0A2P2IRB2"/>
<protein>
    <submittedName>
        <fullName evidence="1">Uncharacterized protein</fullName>
    </submittedName>
</protein>
<dbReference type="EMBL" id="GGEC01003281">
    <property type="protein sequence ID" value="MBW83764.1"/>
    <property type="molecule type" value="Transcribed_RNA"/>
</dbReference>
<accession>A0A2P2IRB2</accession>
<name>A0A2P2IRB2_RHIMU</name>
<evidence type="ECO:0000313" key="1">
    <source>
        <dbReference type="EMBL" id="MBW83764.1"/>
    </source>
</evidence>
<reference evidence="1" key="1">
    <citation type="submission" date="2018-02" db="EMBL/GenBank/DDBJ databases">
        <title>Rhizophora mucronata_Transcriptome.</title>
        <authorList>
            <person name="Meera S.P."/>
            <person name="Sreeshan A."/>
            <person name="Augustine A."/>
        </authorList>
    </citation>
    <scope>NUCLEOTIDE SEQUENCE</scope>
    <source>
        <tissue evidence="1">Leaf</tissue>
    </source>
</reference>
<sequence length="39" mass="4382">MALFLSPKNFSYLEMTCNCWCGSYSDKAPAMYQLGPEAL</sequence>
<proteinExistence type="predicted"/>